<proteinExistence type="predicted"/>
<keyword evidence="2" id="KW-1185">Reference proteome</keyword>
<evidence type="ECO:0000313" key="2">
    <source>
        <dbReference type="Proteomes" id="UP000822688"/>
    </source>
</evidence>
<dbReference type="AlphaFoldDB" id="A0A8T0GN44"/>
<sequence>MIVEFCEEDANLCTGVMFQLLSNSWLYEYTSRLSLLRALCVRSCV</sequence>
<organism evidence="1 2">
    <name type="scientific">Ceratodon purpureus</name>
    <name type="common">Fire moss</name>
    <name type="synonym">Dicranum purpureum</name>
    <dbReference type="NCBI Taxonomy" id="3225"/>
    <lineage>
        <taxon>Eukaryota</taxon>
        <taxon>Viridiplantae</taxon>
        <taxon>Streptophyta</taxon>
        <taxon>Embryophyta</taxon>
        <taxon>Bryophyta</taxon>
        <taxon>Bryophytina</taxon>
        <taxon>Bryopsida</taxon>
        <taxon>Dicranidae</taxon>
        <taxon>Pseudoditrichales</taxon>
        <taxon>Ditrichaceae</taxon>
        <taxon>Ceratodon</taxon>
    </lineage>
</organism>
<evidence type="ECO:0000313" key="1">
    <source>
        <dbReference type="EMBL" id="KAG0558452.1"/>
    </source>
</evidence>
<reference evidence="1" key="1">
    <citation type="submission" date="2020-06" db="EMBL/GenBank/DDBJ databases">
        <title>WGS assembly of Ceratodon purpureus strain R40.</title>
        <authorList>
            <person name="Carey S.B."/>
            <person name="Jenkins J."/>
            <person name="Shu S."/>
            <person name="Lovell J.T."/>
            <person name="Sreedasyam A."/>
            <person name="Maumus F."/>
            <person name="Tiley G.P."/>
            <person name="Fernandez-Pozo N."/>
            <person name="Barry K."/>
            <person name="Chen C."/>
            <person name="Wang M."/>
            <person name="Lipzen A."/>
            <person name="Daum C."/>
            <person name="Saski C.A."/>
            <person name="Payton A.C."/>
            <person name="Mcbreen J.C."/>
            <person name="Conrad R.E."/>
            <person name="Kollar L.M."/>
            <person name="Olsson S."/>
            <person name="Huttunen S."/>
            <person name="Landis J.B."/>
            <person name="Wickett N.J."/>
            <person name="Johnson M.G."/>
            <person name="Rensing S.A."/>
            <person name="Grimwood J."/>
            <person name="Schmutz J."/>
            <person name="Mcdaniel S.F."/>
        </authorList>
    </citation>
    <scope>NUCLEOTIDE SEQUENCE</scope>
    <source>
        <strain evidence="1">R40</strain>
    </source>
</reference>
<dbReference type="EMBL" id="CM026431">
    <property type="protein sequence ID" value="KAG0558452.1"/>
    <property type="molecule type" value="Genomic_DNA"/>
</dbReference>
<comment type="caution">
    <text evidence="1">The sequence shown here is derived from an EMBL/GenBank/DDBJ whole genome shotgun (WGS) entry which is preliminary data.</text>
</comment>
<protein>
    <submittedName>
        <fullName evidence="1">Uncharacterized protein</fullName>
    </submittedName>
</protein>
<name>A0A8T0GN44_CERPU</name>
<accession>A0A8T0GN44</accession>
<gene>
    <name evidence="1" type="ORF">KC19_10G029300</name>
</gene>
<dbReference type="Proteomes" id="UP000822688">
    <property type="component" value="Chromosome 10"/>
</dbReference>